<feature type="transmembrane region" description="Helical" evidence="6">
    <location>
        <begin position="34"/>
        <end position="58"/>
    </location>
</feature>
<sequence length="281" mass="31646">MPLKNQTKTKLKQVGELAKTNWKSARVTSHAAQLTFYILLSILPMMLVFGNLIPLLPIPKEEVYTTLQTFMPPEVYDILHPIIESMLTNASGTAISLGLITAIWSASKCFSALQEVLNIVYQAPDRKNFIVTRIMSFLMMLVIIVVLGAVVFVFAFGEQIVTFLQDQFDLKLDALADLGATKWFITPIFLFILFLIIYWLVPNVKWKIRKSVIGALFATIGWLAATELLSAYVSFQGDKILGFGSLSIMIVIMLWLYFVSIILLLGAFINVIIDSYKQQHL</sequence>
<reference evidence="7 8" key="1">
    <citation type="submission" date="2014-05" db="EMBL/GenBank/DDBJ databases">
        <title>Novel Listeriaceae from food processing environments.</title>
        <authorList>
            <person name="den Bakker H.C."/>
        </authorList>
    </citation>
    <scope>NUCLEOTIDE SEQUENCE [LARGE SCALE GENOMIC DNA]</scope>
    <source>
        <strain evidence="7 8">FSL A5-0281</strain>
    </source>
</reference>
<feature type="transmembrane region" description="Helical" evidence="6">
    <location>
        <begin position="134"/>
        <end position="156"/>
    </location>
</feature>
<dbReference type="PIRSF" id="PIRSF035875">
    <property type="entry name" value="RNase_BN"/>
    <property type="match status" value="1"/>
</dbReference>
<keyword evidence="8" id="KW-1185">Reference proteome</keyword>
<dbReference type="PANTHER" id="PTHR30213">
    <property type="entry name" value="INNER MEMBRANE PROTEIN YHJD"/>
    <property type="match status" value="1"/>
</dbReference>
<feature type="transmembrane region" description="Helical" evidence="6">
    <location>
        <begin position="213"/>
        <end position="235"/>
    </location>
</feature>
<dbReference type="GO" id="GO:0005886">
    <property type="term" value="C:plasma membrane"/>
    <property type="evidence" value="ECO:0007669"/>
    <property type="project" value="UniProtKB-SubCell"/>
</dbReference>
<proteinExistence type="predicted"/>
<name>A0A099WMW1_9LIST</name>
<dbReference type="STRING" id="1552123.EP57_00185"/>
<evidence type="ECO:0000256" key="6">
    <source>
        <dbReference type="SAM" id="Phobius"/>
    </source>
</evidence>
<dbReference type="GeneID" id="58715866"/>
<dbReference type="AlphaFoldDB" id="A0A099WMW1"/>
<protein>
    <submittedName>
        <fullName evidence="7">Uncharacterized protein</fullName>
    </submittedName>
</protein>
<keyword evidence="3 6" id="KW-0812">Transmembrane</keyword>
<feature type="transmembrane region" description="Helical" evidence="6">
    <location>
        <begin position="247"/>
        <end position="273"/>
    </location>
</feature>
<feature type="transmembrane region" description="Helical" evidence="6">
    <location>
        <begin position="78"/>
        <end position="104"/>
    </location>
</feature>
<dbReference type="Proteomes" id="UP000029844">
    <property type="component" value="Unassembled WGS sequence"/>
</dbReference>
<dbReference type="EMBL" id="JNFA01000001">
    <property type="protein sequence ID" value="KGL45450.1"/>
    <property type="molecule type" value="Genomic_DNA"/>
</dbReference>
<comment type="caution">
    <text evidence="7">The sequence shown here is derived from an EMBL/GenBank/DDBJ whole genome shotgun (WGS) entry which is preliminary data.</text>
</comment>
<evidence type="ECO:0000256" key="4">
    <source>
        <dbReference type="ARBA" id="ARBA00022989"/>
    </source>
</evidence>
<dbReference type="RefSeq" id="WP_052167442.1">
    <property type="nucleotide sequence ID" value="NZ_CBCSHQ010000002.1"/>
</dbReference>
<keyword evidence="2" id="KW-1003">Cell membrane</keyword>
<gene>
    <name evidence="7" type="ORF">EP57_00185</name>
</gene>
<dbReference type="eggNOG" id="COG1295">
    <property type="taxonomic scope" value="Bacteria"/>
</dbReference>
<evidence type="ECO:0000256" key="5">
    <source>
        <dbReference type="ARBA" id="ARBA00023136"/>
    </source>
</evidence>
<feature type="transmembrane region" description="Helical" evidence="6">
    <location>
        <begin position="183"/>
        <end position="201"/>
    </location>
</feature>
<evidence type="ECO:0000256" key="2">
    <source>
        <dbReference type="ARBA" id="ARBA00022475"/>
    </source>
</evidence>
<evidence type="ECO:0000313" key="7">
    <source>
        <dbReference type="EMBL" id="KGL45450.1"/>
    </source>
</evidence>
<dbReference type="OrthoDB" id="9775903at2"/>
<evidence type="ECO:0000313" key="8">
    <source>
        <dbReference type="Proteomes" id="UP000029844"/>
    </source>
</evidence>
<dbReference type="NCBIfam" id="TIGR00765">
    <property type="entry name" value="yihY_not_rbn"/>
    <property type="match status" value="1"/>
</dbReference>
<keyword evidence="5 6" id="KW-0472">Membrane</keyword>
<accession>A0A099WMW1</accession>
<dbReference type="InterPro" id="IPR017039">
    <property type="entry name" value="Virul_fac_BrkB"/>
</dbReference>
<evidence type="ECO:0000256" key="3">
    <source>
        <dbReference type="ARBA" id="ARBA00022692"/>
    </source>
</evidence>
<organism evidence="7 8">
    <name type="scientific">Listeria booriae</name>
    <dbReference type="NCBI Taxonomy" id="1552123"/>
    <lineage>
        <taxon>Bacteria</taxon>
        <taxon>Bacillati</taxon>
        <taxon>Bacillota</taxon>
        <taxon>Bacilli</taxon>
        <taxon>Bacillales</taxon>
        <taxon>Listeriaceae</taxon>
        <taxon>Listeria</taxon>
    </lineage>
</organism>
<comment type="subcellular location">
    <subcellularLocation>
        <location evidence="1">Cell membrane</location>
        <topology evidence="1">Multi-pass membrane protein</topology>
    </subcellularLocation>
</comment>
<dbReference type="Pfam" id="PF03631">
    <property type="entry name" value="Virul_fac_BrkB"/>
    <property type="match status" value="1"/>
</dbReference>
<evidence type="ECO:0000256" key="1">
    <source>
        <dbReference type="ARBA" id="ARBA00004651"/>
    </source>
</evidence>
<keyword evidence="4 6" id="KW-1133">Transmembrane helix</keyword>
<dbReference type="PANTHER" id="PTHR30213:SF0">
    <property type="entry name" value="UPF0761 MEMBRANE PROTEIN YIHY"/>
    <property type="match status" value="1"/>
</dbReference>